<dbReference type="PANTHER" id="PTHR41534:SF2">
    <property type="entry name" value="3-PHENYLPROPIONATE_CINNAMIC ACID DIOXYGENASE SUBUNIT BETA"/>
    <property type="match status" value="1"/>
</dbReference>
<dbReference type="CDD" id="cd00667">
    <property type="entry name" value="ring_hydroxylating_dioxygenases_beta"/>
    <property type="match status" value="1"/>
</dbReference>
<dbReference type="SUPFAM" id="SSF54427">
    <property type="entry name" value="NTF2-like"/>
    <property type="match status" value="1"/>
</dbReference>
<evidence type="ECO:0000256" key="2">
    <source>
        <dbReference type="ARBA" id="ARBA00023002"/>
    </source>
</evidence>
<dbReference type="Gene3D" id="3.10.450.50">
    <property type="match status" value="1"/>
</dbReference>
<dbReference type="InterPro" id="IPR000391">
    <property type="entry name" value="Rng_hydr_dOase-bsu"/>
</dbReference>
<dbReference type="PANTHER" id="PTHR41534">
    <property type="entry name" value="BLR3401 PROTEIN"/>
    <property type="match status" value="1"/>
</dbReference>
<keyword evidence="2" id="KW-0560">Oxidoreductase</keyword>
<dbReference type="RefSeq" id="WP_301574451.1">
    <property type="nucleotide sequence ID" value="NZ_JAPWIE010000012.1"/>
</dbReference>
<accession>A0ABT4N385</accession>
<evidence type="ECO:0000313" key="4">
    <source>
        <dbReference type="Proteomes" id="UP001067235"/>
    </source>
</evidence>
<dbReference type="GO" id="GO:0051213">
    <property type="term" value="F:dioxygenase activity"/>
    <property type="evidence" value="ECO:0007669"/>
    <property type="project" value="UniProtKB-KW"/>
</dbReference>
<evidence type="ECO:0000256" key="1">
    <source>
        <dbReference type="ARBA" id="ARBA00009570"/>
    </source>
</evidence>
<comment type="similarity">
    <text evidence="1">Belongs to the bacterial ring-hydroxylating dioxygenase beta subunit family.</text>
</comment>
<dbReference type="InterPro" id="IPR032710">
    <property type="entry name" value="NTF2-like_dom_sf"/>
</dbReference>
<dbReference type="Proteomes" id="UP001067235">
    <property type="component" value="Unassembled WGS sequence"/>
</dbReference>
<comment type="caution">
    <text evidence="3">The sequence shown here is derived from an EMBL/GenBank/DDBJ whole genome shotgun (WGS) entry which is preliminary data.</text>
</comment>
<dbReference type="Pfam" id="PF00866">
    <property type="entry name" value="Ring_hydroxyl_B"/>
    <property type="match status" value="1"/>
</dbReference>
<keyword evidence="4" id="KW-1185">Reference proteome</keyword>
<name>A0ABT4N385_GORRU</name>
<reference evidence="3" key="1">
    <citation type="submission" date="2022-12" db="EMBL/GenBank/DDBJ databases">
        <authorList>
            <person name="Krivoruchko A.V."/>
            <person name="Elkin A."/>
        </authorList>
    </citation>
    <scope>NUCLEOTIDE SEQUENCE</scope>
    <source>
        <strain evidence="3">IEGM 1388</strain>
    </source>
</reference>
<keyword evidence="3" id="KW-0223">Dioxygenase</keyword>
<organism evidence="3 4">
    <name type="scientific">Gordonia rubripertincta</name>
    <name type="common">Rhodococcus corallinus</name>
    <dbReference type="NCBI Taxonomy" id="36822"/>
    <lineage>
        <taxon>Bacteria</taxon>
        <taxon>Bacillati</taxon>
        <taxon>Actinomycetota</taxon>
        <taxon>Actinomycetes</taxon>
        <taxon>Mycobacteriales</taxon>
        <taxon>Gordoniaceae</taxon>
        <taxon>Gordonia</taxon>
    </lineage>
</organism>
<gene>
    <name evidence="3" type="ORF">O4213_27405</name>
</gene>
<evidence type="ECO:0000313" key="3">
    <source>
        <dbReference type="EMBL" id="MCZ4553745.1"/>
    </source>
</evidence>
<protein>
    <submittedName>
        <fullName evidence="3">Aromatic-ring-hydroxylating dioxygenase subunit beta</fullName>
    </submittedName>
</protein>
<proteinExistence type="inferred from homology"/>
<dbReference type="EMBL" id="JAPWIE010000012">
    <property type="protein sequence ID" value="MCZ4553745.1"/>
    <property type="molecule type" value="Genomic_DNA"/>
</dbReference>
<sequence length="173" mass="19321">MTTAIQMDITAGSDRAVTRSEVEEFFYDEAALLDDWDLDQWLTLFVPGATMNVPTTDAGGLGPESAGYFVADDWDLLKARVKRLKSRKAHAENPHSRTTRLVGNVRILGREGNVLRAGANFIIHRYRDGGSFHYVGRYAHELLVTEDGLKLTLRRAILTNEAMEPGARLSFIL</sequence>